<organism evidence="1 2">
    <name type="scientific">Phrynosoma platyrhinos</name>
    <name type="common">Desert horned lizard</name>
    <dbReference type="NCBI Taxonomy" id="52577"/>
    <lineage>
        <taxon>Eukaryota</taxon>
        <taxon>Metazoa</taxon>
        <taxon>Chordata</taxon>
        <taxon>Craniata</taxon>
        <taxon>Vertebrata</taxon>
        <taxon>Euteleostomi</taxon>
        <taxon>Lepidosauria</taxon>
        <taxon>Squamata</taxon>
        <taxon>Bifurcata</taxon>
        <taxon>Unidentata</taxon>
        <taxon>Episquamata</taxon>
        <taxon>Toxicofera</taxon>
        <taxon>Iguania</taxon>
        <taxon>Phrynosomatidae</taxon>
        <taxon>Phrynosomatinae</taxon>
        <taxon>Phrynosoma</taxon>
    </lineage>
</organism>
<dbReference type="InterPro" id="IPR045190">
    <property type="entry name" value="MCCB/AccD1-like"/>
</dbReference>
<dbReference type="PANTHER" id="PTHR22855:SF47">
    <property type="entry name" value="METHYLCROTONOYL-COA CARBOXYLASE"/>
    <property type="match status" value="1"/>
</dbReference>
<accession>A0ABQ7SML6</accession>
<evidence type="ECO:0000313" key="1">
    <source>
        <dbReference type="EMBL" id="KAH0618518.1"/>
    </source>
</evidence>
<dbReference type="InterPro" id="IPR029045">
    <property type="entry name" value="ClpP/crotonase-like_dom_sf"/>
</dbReference>
<comment type="caution">
    <text evidence="1">The sequence shown here is derived from an EMBL/GenBank/DDBJ whole genome shotgun (WGS) entry which is preliminary data.</text>
</comment>
<keyword evidence="2" id="KW-1185">Reference proteome</keyword>
<reference evidence="1 2" key="1">
    <citation type="journal article" date="2022" name="Gigascience">
        <title>A chromosome-level genome assembly and annotation of the desert horned lizard, Phrynosoma platyrhinos, provides insight into chromosomal rearrangements among reptiles.</title>
        <authorList>
            <person name="Koochekian N."/>
            <person name="Ascanio A."/>
            <person name="Farleigh K."/>
            <person name="Card D.C."/>
            <person name="Schield D.R."/>
            <person name="Castoe T.A."/>
            <person name="Jezkova T."/>
        </authorList>
    </citation>
    <scope>NUCLEOTIDE SEQUENCE [LARGE SCALE GENOMIC DNA]</scope>
    <source>
        <strain evidence="1">NK-2021</strain>
    </source>
</reference>
<gene>
    <name evidence="1" type="ORF">JD844_017798</name>
</gene>
<protein>
    <submittedName>
        <fullName evidence="1">Uncharacterized protein</fullName>
    </submittedName>
</protein>
<evidence type="ECO:0000313" key="2">
    <source>
        <dbReference type="Proteomes" id="UP000826234"/>
    </source>
</evidence>
<dbReference type="Gene3D" id="3.90.226.10">
    <property type="entry name" value="2-enoyl-CoA Hydratase, Chain A, domain 1"/>
    <property type="match status" value="1"/>
</dbReference>
<dbReference type="Proteomes" id="UP000826234">
    <property type="component" value="Unassembled WGS sequence"/>
</dbReference>
<name>A0ABQ7SML6_PHRPL</name>
<proteinExistence type="predicted"/>
<dbReference type="PANTHER" id="PTHR22855">
    <property type="entry name" value="ACETYL, PROPIONYL, PYRUVATE, AND GLUTACONYL CARBOXYLASE-RELATED"/>
    <property type="match status" value="1"/>
</dbReference>
<dbReference type="EMBL" id="JAIPUX010005289">
    <property type="protein sequence ID" value="KAH0618518.1"/>
    <property type="molecule type" value="Genomic_DNA"/>
</dbReference>
<dbReference type="SUPFAM" id="SSF52096">
    <property type="entry name" value="ClpP/crotonase"/>
    <property type="match status" value="1"/>
</dbReference>
<sequence>MFPIILDFQEQVQGTSYEKTENVEPIELYSELLEKVSKGGGENAIFRHTQKNKKLLVRERLKLLLDDEPFLELSPFAGLDMPYGDVPAAGCLTGMFT</sequence>